<feature type="domain" description="DUF1214" evidence="1">
    <location>
        <begin position="72"/>
        <end position="172"/>
    </location>
</feature>
<dbReference type="Pfam" id="PF06742">
    <property type="entry name" value="DUF1214"/>
    <property type="match status" value="1"/>
</dbReference>
<comment type="caution">
    <text evidence="2">The sequence shown here is derived from an EMBL/GenBank/DDBJ whole genome shotgun (WGS) entry which is preliminary data.</text>
</comment>
<sequence length="195" mass="20719">MLKTILLFALACATAILGGAWSVDYVLNKSASFGAVSVGPWVAFPTMGTAEADPYMRARYARDGTLALGRAEGIAFRAWSDSSGALLSRSCDYAIEGTTPPARFWTLYASDAEQVPLGPVGLRQAALSSLSVLRVDQAERFTVTVSADPAPFNWLPLSGEGAFQLVLTLYDTPLANQTDAASNILPAIRRTGCHD</sequence>
<dbReference type="PIRSF" id="PIRSF009471">
    <property type="entry name" value="UCP009471"/>
    <property type="match status" value="1"/>
</dbReference>
<evidence type="ECO:0000259" key="1">
    <source>
        <dbReference type="Pfam" id="PF06742"/>
    </source>
</evidence>
<name>A0A8J7UH71_9HYPH</name>
<dbReference type="RefSeq" id="WP_209334893.1">
    <property type="nucleotide sequence ID" value="NZ_JAGIYY010000002.1"/>
</dbReference>
<dbReference type="InterPro" id="IPR037049">
    <property type="entry name" value="DUF1214_C_sf"/>
</dbReference>
<evidence type="ECO:0000313" key="3">
    <source>
        <dbReference type="Proteomes" id="UP000666240"/>
    </source>
</evidence>
<keyword evidence="3" id="KW-1185">Reference proteome</keyword>
<dbReference type="Proteomes" id="UP000666240">
    <property type="component" value="Unassembled WGS sequence"/>
</dbReference>
<gene>
    <name evidence="2" type="ORF">J5Y06_09535</name>
</gene>
<reference evidence="2" key="1">
    <citation type="submission" date="2021-03" db="EMBL/GenBank/DDBJ databases">
        <title>Genome sequencing and assembly of Tianweitania sediminis.</title>
        <authorList>
            <person name="Chhetri G."/>
        </authorList>
    </citation>
    <scope>NUCLEOTIDE SEQUENCE</scope>
    <source>
        <strain evidence="2">Z8</strain>
    </source>
</reference>
<dbReference type="InterPro" id="IPR010621">
    <property type="entry name" value="DUF1214"/>
</dbReference>
<dbReference type="EMBL" id="JAGIYY010000002">
    <property type="protein sequence ID" value="MBP0438889.1"/>
    <property type="molecule type" value="Genomic_DNA"/>
</dbReference>
<dbReference type="InterPro" id="IPR012038">
    <property type="entry name" value="UCP009471"/>
</dbReference>
<accession>A0A8J7UH71</accession>
<protein>
    <submittedName>
        <fullName evidence="2">DUF1214 domain-containing protein</fullName>
    </submittedName>
</protein>
<evidence type="ECO:0000313" key="2">
    <source>
        <dbReference type="EMBL" id="MBP0438889.1"/>
    </source>
</evidence>
<organism evidence="2 3">
    <name type="scientific">Tianweitania sediminis</name>
    <dbReference type="NCBI Taxonomy" id="1502156"/>
    <lineage>
        <taxon>Bacteria</taxon>
        <taxon>Pseudomonadati</taxon>
        <taxon>Pseudomonadota</taxon>
        <taxon>Alphaproteobacteria</taxon>
        <taxon>Hyphomicrobiales</taxon>
        <taxon>Phyllobacteriaceae</taxon>
        <taxon>Tianweitania</taxon>
    </lineage>
</organism>
<dbReference type="Gene3D" id="2.60.120.600">
    <property type="entry name" value="Domain of unknown function DUF1214, C-terminal domain"/>
    <property type="match status" value="1"/>
</dbReference>
<dbReference type="SUPFAM" id="SSF160935">
    <property type="entry name" value="VPA0735-like"/>
    <property type="match status" value="1"/>
</dbReference>
<proteinExistence type="predicted"/>
<dbReference type="AlphaFoldDB" id="A0A8J7UH71"/>